<dbReference type="Gene3D" id="3.50.50.60">
    <property type="entry name" value="FAD/NAD(P)-binding domain"/>
    <property type="match status" value="2"/>
</dbReference>
<dbReference type="RefSeq" id="WP_007413651.1">
    <property type="nucleotide sequence ID" value="NZ_ABOX02000005.1"/>
</dbReference>
<evidence type="ECO:0000256" key="6">
    <source>
        <dbReference type="SAM" id="MobiDB-lite"/>
    </source>
</evidence>
<dbReference type="InterPro" id="IPR036188">
    <property type="entry name" value="FAD/NAD-bd_sf"/>
</dbReference>
<dbReference type="InterPro" id="IPR003953">
    <property type="entry name" value="FAD-dep_OxRdtase_2_FAD-bd"/>
</dbReference>
<gene>
    <name evidence="9" type="ORF">Cflav_PD4934</name>
</gene>
<dbReference type="EMBL" id="ABOX02000005">
    <property type="protein sequence ID" value="EEF62299.1"/>
    <property type="molecule type" value="Genomic_DNA"/>
</dbReference>
<evidence type="ECO:0000256" key="4">
    <source>
        <dbReference type="ARBA" id="ARBA00022827"/>
    </source>
</evidence>
<feature type="domain" description="FAD-dependent oxidoreductase 2 FAD-binding" evidence="7">
    <location>
        <begin position="6"/>
        <end position="40"/>
    </location>
</feature>
<evidence type="ECO:0000259" key="8">
    <source>
        <dbReference type="Pfam" id="PF05199"/>
    </source>
</evidence>
<dbReference type="InterPro" id="IPR051473">
    <property type="entry name" value="P2Ox-like"/>
</dbReference>
<feature type="domain" description="Glucose-methanol-choline oxidoreductase C-terminal" evidence="8">
    <location>
        <begin position="469"/>
        <end position="596"/>
    </location>
</feature>
<name>B9XCV3_PEDPL</name>
<sequence length="609" mass="67376">MKDQFDVIIIGSGAGGAPIANVLAKAGKSVLVLEKGPMIRPQYQSPNGRSDFKRDELSSDGPEKRLQLPLANQGVSYYSSHVEPDLNDEPHVYRDGDHSDKATLEGYTAQVVGGGTQLYGGVSFRFVPLDFKLASFNAGRNDIREDPNGDIRREARDWPISYDDLEPYYTKTEELVGINGMVQNQQKPFSRDVYQPPLTPNGISEYARRGMELLARELRPANPILPYRTPLAVITRDHGPSGRKIPSDPETAKTSYVNRYGDPLGLKSSAWVSLLTPVKDLPNFTIRCNSIATRLTYTNGKVDRVYYLDPGGMERSAQAKVVVVACSAIESIRLLKLSAKLDSGFDQAIHQNDLLGRYFMTHCFGGAAALLPDRYDKSIALDADWATDCCGNEDFLRSQGLWAGGALYNNTSDEALPISLFRTQGAMDLDNLWLGFMYNAGLKGQAVVDFLDTQFGRGLSISFMANQVPQRDNRIELHPTIQDKWNRSVAYIIKDWHQHDRYLMDTYANMAARVLELSGQGIQAFKFVGKGGSYLAPNGLVRIANHILGGARFGTDRNDSVLDPNCRAWDFDNLYVTDGAFMPTSGSGNPTNTIEANSFRVADRILAQL</sequence>
<organism evidence="9 10">
    <name type="scientific">Pedosphaera parvula (strain Ellin514)</name>
    <dbReference type="NCBI Taxonomy" id="320771"/>
    <lineage>
        <taxon>Bacteria</taxon>
        <taxon>Pseudomonadati</taxon>
        <taxon>Verrucomicrobiota</taxon>
        <taxon>Pedosphaerae</taxon>
        <taxon>Pedosphaerales</taxon>
        <taxon>Pedosphaeraceae</taxon>
        <taxon>Pedosphaera</taxon>
    </lineage>
</organism>
<dbReference type="AlphaFoldDB" id="B9XCV3"/>
<evidence type="ECO:0008006" key="11">
    <source>
        <dbReference type="Google" id="ProtNLM"/>
    </source>
</evidence>
<reference evidence="9 10" key="1">
    <citation type="journal article" date="2011" name="J. Bacteriol.">
        <title>Genome sequence of 'Pedosphaera parvula' Ellin514, an aerobic Verrucomicrobial isolate from pasture soil.</title>
        <authorList>
            <person name="Kant R."/>
            <person name="van Passel M.W."/>
            <person name="Sangwan P."/>
            <person name="Palva A."/>
            <person name="Lucas S."/>
            <person name="Copeland A."/>
            <person name="Lapidus A."/>
            <person name="Glavina Del Rio T."/>
            <person name="Dalin E."/>
            <person name="Tice H."/>
            <person name="Bruce D."/>
            <person name="Goodwin L."/>
            <person name="Pitluck S."/>
            <person name="Chertkov O."/>
            <person name="Larimer F.W."/>
            <person name="Land M.L."/>
            <person name="Hauser L."/>
            <person name="Brettin T.S."/>
            <person name="Detter J.C."/>
            <person name="Han S."/>
            <person name="de Vos W.M."/>
            <person name="Janssen P.H."/>
            <person name="Smidt H."/>
        </authorList>
    </citation>
    <scope>NUCLEOTIDE SEQUENCE [LARGE SCALE GENOMIC DNA]</scope>
    <source>
        <strain evidence="9 10">Ellin514</strain>
    </source>
</reference>
<evidence type="ECO:0000256" key="3">
    <source>
        <dbReference type="ARBA" id="ARBA00022630"/>
    </source>
</evidence>
<dbReference type="Proteomes" id="UP000003688">
    <property type="component" value="Unassembled WGS sequence"/>
</dbReference>
<dbReference type="InterPro" id="IPR007867">
    <property type="entry name" value="GMC_OxRtase_C"/>
</dbReference>
<evidence type="ECO:0000256" key="2">
    <source>
        <dbReference type="ARBA" id="ARBA00010790"/>
    </source>
</evidence>
<comment type="caution">
    <text evidence="9">The sequence shown here is derived from an EMBL/GenBank/DDBJ whole genome shotgun (WGS) entry which is preliminary data.</text>
</comment>
<dbReference type="GO" id="GO:0016614">
    <property type="term" value="F:oxidoreductase activity, acting on CH-OH group of donors"/>
    <property type="evidence" value="ECO:0007669"/>
    <property type="project" value="InterPro"/>
</dbReference>
<evidence type="ECO:0000256" key="5">
    <source>
        <dbReference type="ARBA" id="ARBA00023002"/>
    </source>
</evidence>
<evidence type="ECO:0000313" key="10">
    <source>
        <dbReference type="Proteomes" id="UP000003688"/>
    </source>
</evidence>
<keyword evidence="10" id="KW-1185">Reference proteome</keyword>
<evidence type="ECO:0000256" key="1">
    <source>
        <dbReference type="ARBA" id="ARBA00001974"/>
    </source>
</evidence>
<feature type="compositionally biased region" description="Basic and acidic residues" evidence="6">
    <location>
        <begin position="50"/>
        <end position="66"/>
    </location>
</feature>
<keyword evidence="5" id="KW-0560">Oxidoreductase</keyword>
<protein>
    <recommendedName>
        <fullName evidence="11">Glucose-methanol-choline oxidoreductase</fullName>
    </recommendedName>
</protein>
<dbReference type="Pfam" id="PF05199">
    <property type="entry name" value="GMC_oxred_C"/>
    <property type="match status" value="1"/>
</dbReference>
<accession>B9XCV3</accession>
<dbReference type="STRING" id="320771.Cflav_PD4934"/>
<dbReference type="OrthoDB" id="9787779at2"/>
<keyword evidence="3" id="KW-0285">Flavoprotein</keyword>
<keyword evidence="4" id="KW-0274">FAD</keyword>
<evidence type="ECO:0000313" key="9">
    <source>
        <dbReference type="EMBL" id="EEF62299.1"/>
    </source>
</evidence>
<dbReference type="PANTHER" id="PTHR42784:SF1">
    <property type="entry name" value="PYRANOSE 2-OXIDASE"/>
    <property type="match status" value="1"/>
</dbReference>
<dbReference type="SUPFAM" id="SSF51905">
    <property type="entry name" value="FAD/NAD(P)-binding domain"/>
    <property type="match status" value="1"/>
</dbReference>
<feature type="region of interest" description="Disordered" evidence="6">
    <location>
        <begin position="236"/>
        <end position="256"/>
    </location>
</feature>
<feature type="compositionally biased region" description="Basic and acidic residues" evidence="6">
    <location>
        <begin position="236"/>
        <end position="251"/>
    </location>
</feature>
<dbReference type="Pfam" id="PF00890">
    <property type="entry name" value="FAD_binding_2"/>
    <property type="match status" value="1"/>
</dbReference>
<proteinExistence type="inferred from homology"/>
<feature type="region of interest" description="Disordered" evidence="6">
    <location>
        <begin position="40"/>
        <end position="66"/>
    </location>
</feature>
<comment type="similarity">
    <text evidence="2">Belongs to the GMC oxidoreductase family.</text>
</comment>
<comment type="cofactor">
    <cofactor evidence="1">
        <name>FAD</name>
        <dbReference type="ChEBI" id="CHEBI:57692"/>
    </cofactor>
</comment>
<dbReference type="PANTHER" id="PTHR42784">
    <property type="entry name" value="PYRANOSE 2-OXIDASE"/>
    <property type="match status" value="1"/>
</dbReference>
<evidence type="ECO:0000259" key="7">
    <source>
        <dbReference type="Pfam" id="PF00890"/>
    </source>
</evidence>